<dbReference type="PANTHER" id="PTHR38248:SF2">
    <property type="entry name" value="FUNK1 11"/>
    <property type="match status" value="1"/>
</dbReference>
<dbReference type="Pfam" id="PF17667">
    <property type="entry name" value="Pkinase_fungal"/>
    <property type="match status" value="1"/>
</dbReference>
<comment type="caution">
    <text evidence="2">The sequence shown here is derived from an EMBL/GenBank/DDBJ whole genome shotgun (WGS) entry which is preliminary data.</text>
</comment>
<feature type="domain" description="Fungal-type protein kinase" evidence="1">
    <location>
        <begin position="176"/>
        <end position="239"/>
    </location>
</feature>
<dbReference type="OrthoDB" id="5584477at2759"/>
<dbReference type="EMBL" id="LCZI01000375">
    <property type="protein sequence ID" value="KKZ66934.1"/>
    <property type="molecule type" value="Genomic_DNA"/>
</dbReference>
<sequence>MAELSHDEIAIIEKHPLTNSLDTAISRLLSAVQGGDAAFNLRSRITDKNIDSDLAELKFKHLRPDHFNYSYYRLLAQLVIQKAADIDIWKAVFNLLDTVSPATPPPRPVSSIQQTPYGWQDSPEHTVKKDVLRWLAKVIDDLVQMTKAQKPTSKIDTRSLVQPNQSLQGFIAYRKLDIGFADDVNATVDFICHWQQILVLGELKNDQKYDSPLRVWLDLERYAREVLAAQDFCCYVLGVHPLQVFSVTVEL</sequence>
<protein>
    <recommendedName>
        <fullName evidence="1">Fungal-type protein kinase domain-containing protein</fullName>
    </recommendedName>
</protein>
<dbReference type="PANTHER" id="PTHR38248">
    <property type="entry name" value="FUNK1 6"/>
    <property type="match status" value="1"/>
</dbReference>
<gene>
    <name evidence="2" type="ORF">EMCG_07362</name>
</gene>
<evidence type="ECO:0000259" key="1">
    <source>
        <dbReference type="Pfam" id="PF17667"/>
    </source>
</evidence>
<organism evidence="2 3">
    <name type="scientific">[Emmonsia] crescens</name>
    <dbReference type="NCBI Taxonomy" id="73230"/>
    <lineage>
        <taxon>Eukaryota</taxon>
        <taxon>Fungi</taxon>
        <taxon>Dikarya</taxon>
        <taxon>Ascomycota</taxon>
        <taxon>Pezizomycotina</taxon>
        <taxon>Eurotiomycetes</taxon>
        <taxon>Eurotiomycetidae</taxon>
        <taxon>Onygenales</taxon>
        <taxon>Ajellomycetaceae</taxon>
        <taxon>Emergomyces</taxon>
    </lineage>
</organism>
<evidence type="ECO:0000313" key="2">
    <source>
        <dbReference type="EMBL" id="KKZ66934.1"/>
    </source>
</evidence>
<dbReference type="VEuPathDB" id="FungiDB:EMCG_07362"/>
<accession>A0A0G2J5Q3</accession>
<dbReference type="InterPro" id="IPR040976">
    <property type="entry name" value="Pkinase_fungal"/>
</dbReference>
<proteinExistence type="predicted"/>
<evidence type="ECO:0000313" key="3">
    <source>
        <dbReference type="Proteomes" id="UP000034164"/>
    </source>
</evidence>
<name>A0A0G2J5Q3_9EURO</name>
<dbReference type="Proteomes" id="UP000034164">
    <property type="component" value="Unassembled WGS sequence"/>
</dbReference>
<dbReference type="AlphaFoldDB" id="A0A0G2J5Q3"/>
<reference evidence="3" key="1">
    <citation type="journal article" date="2015" name="PLoS Genet.">
        <title>The dynamic genome and transcriptome of the human fungal pathogen Blastomyces and close relative Emmonsia.</title>
        <authorList>
            <person name="Munoz J.F."/>
            <person name="Gauthier G.M."/>
            <person name="Desjardins C.A."/>
            <person name="Gallo J.E."/>
            <person name="Holder J."/>
            <person name="Sullivan T.D."/>
            <person name="Marty A.J."/>
            <person name="Carmen J.C."/>
            <person name="Chen Z."/>
            <person name="Ding L."/>
            <person name="Gujja S."/>
            <person name="Magrini V."/>
            <person name="Misas E."/>
            <person name="Mitreva M."/>
            <person name="Priest M."/>
            <person name="Saif S."/>
            <person name="Whiston E.A."/>
            <person name="Young S."/>
            <person name="Zeng Q."/>
            <person name="Goldman W.E."/>
            <person name="Mardis E.R."/>
            <person name="Taylor J.W."/>
            <person name="McEwen J.G."/>
            <person name="Clay O.K."/>
            <person name="Klein B.S."/>
            <person name="Cuomo C.A."/>
        </authorList>
    </citation>
    <scope>NUCLEOTIDE SEQUENCE [LARGE SCALE GENOMIC DNA]</scope>
    <source>
        <strain evidence="3">UAMH 3008</strain>
    </source>
</reference>